<protein>
    <submittedName>
        <fullName evidence="1">Uncharacterized protein</fullName>
    </submittedName>
</protein>
<dbReference type="EMBL" id="MU266391">
    <property type="protein sequence ID" value="KAH7925962.1"/>
    <property type="molecule type" value="Genomic_DNA"/>
</dbReference>
<gene>
    <name evidence="1" type="ORF">BV22DRAFT_1033343</name>
</gene>
<keyword evidence="2" id="KW-1185">Reference proteome</keyword>
<name>A0ACB8BK86_9AGAM</name>
<organism evidence="1 2">
    <name type="scientific">Leucogyrophana mollusca</name>
    <dbReference type="NCBI Taxonomy" id="85980"/>
    <lineage>
        <taxon>Eukaryota</taxon>
        <taxon>Fungi</taxon>
        <taxon>Dikarya</taxon>
        <taxon>Basidiomycota</taxon>
        <taxon>Agaricomycotina</taxon>
        <taxon>Agaricomycetes</taxon>
        <taxon>Agaricomycetidae</taxon>
        <taxon>Boletales</taxon>
        <taxon>Boletales incertae sedis</taxon>
        <taxon>Leucogyrophana</taxon>
    </lineage>
</organism>
<proteinExistence type="predicted"/>
<dbReference type="Proteomes" id="UP000790709">
    <property type="component" value="Unassembled WGS sequence"/>
</dbReference>
<evidence type="ECO:0000313" key="2">
    <source>
        <dbReference type="Proteomes" id="UP000790709"/>
    </source>
</evidence>
<reference evidence="1" key="1">
    <citation type="journal article" date="2021" name="New Phytol.">
        <title>Evolutionary innovations through gain and loss of genes in the ectomycorrhizal Boletales.</title>
        <authorList>
            <person name="Wu G."/>
            <person name="Miyauchi S."/>
            <person name="Morin E."/>
            <person name="Kuo A."/>
            <person name="Drula E."/>
            <person name="Varga T."/>
            <person name="Kohler A."/>
            <person name="Feng B."/>
            <person name="Cao Y."/>
            <person name="Lipzen A."/>
            <person name="Daum C."/>
            <person name="Hundley H."/>
            <person name="Pangilinan J."/>
            <person name="Johnson J."/>
            <person name="Barry K."/>
            <person name="LaButti K."/>
            <person name="Ng V."/>
            <person name="Ahrendt S."/>
            <person name="Min B."/>
            <person name="Choi I.G."/>
            <person name="Park H."/>
            <person name="Plett J.M."/>
            <person name="Magnuson J."/>
            <person name="Spatafora J.W."/>
            <person name="Nagy L.G."/>
            <person name="Henrissat B."/>
            <person name="Grigoriev I.V."/>
            <person name="Yang Z.L."/>
            <person name="Xu J."/>
            <person name="Martin F.M."/>
        </authorList>
    </citation>
    <scope>NUCLEOTIDE SEQUENCE</scope>
    <source>
        <strain evidence="1">KUC20120723A-06</strain>
    </source>
</reference>
<comment type="caution">
    <text evidence="1">The sequence shown here is derived from an EMBL/GenBank/DDBJ whole genome shotgun (WGS) entry which is preliminary data.</text>
</comment>
<evidence type="ECO:0000313" key="1">
    <source>
        <dbReference type="EMBL" id="KAH7925962.1"/>
    </source>
</evidence>
<sequence>MAAPLLPPLPQALTARGFPVGVYGIAHNISIRRTEDDLPDGWNSNRANTYQQLIRRLHCAGYVQHQYGDYRIHNTMASIAWATVASLRLINIPGKLEATGLTLEMDFVQDLSEMDVASALRLGGAFSTASMDVTAAGLVAAVPPGVLAPPPVIPGAVGSTSPYETISGSERS</sequence>
<accession>A0ACB8BK86</accession>